<proteinExistence type="predicted"/>
<organism evidence="1 2">
    <name type="scientific">Panagrolaimus sp. JU765</name>
    <dbReference type="NCBI Taxonomy" id="591449"/>
    <lineage>
        <taxon>Eukaryota</taxon>
        <taxon>Metazoa</taxon>
        <taxon>Ecdysozoa</taxon>
        <taxon>Nematoda</taxon>
        <taxon>Chromadorea</taxon>
        <taxon>Rhabditida</taxon>
        <taxon>Tylenchina</taxon>
        <taxon>Panagrolaimomorpha</taxon>
        <taxon>Panagrolaimoidea</taxon>
        <taxon>Panagrolaimidae</taxon>
        <taxon>Panagrolaimus</taxon>
    </lineage>
</organism>
<dbReference type="Proteomes" id="UP000887576">
    <property type="component" value="Unplaced"/>
</dbReference>
<protein>
    <submittedName>
        <fullName evidence="2">COL6A</fullName>
    </submittedName>
</protein>
<sequence>MDCKNNFGGHLASIHNTFDNLKLVDVAREYAALYGNLFYTGGNRLQGNWSWTDGSVFNFQDWAKNEPAIGDTKNCLAVDIAYGFWYAVNCFNTYVYVCQTPSSNYQSPTTTVAYPTYQPQTTTTGRPCSYQNSSCQTVDIVFIVDTSQSIDGNYFTQYVKQFIKDIGDSFHMLGDYPLGQTPSRVSVIEFASTANVTLPLVARTREDFNQRIDEYVYYDNQGITNISLGLQKALEVFQTASPPMTNPIAVLMTDGVSTLDLKLSQPAADRLKNYIYFLAGVGVNGINGNDVEANITNMATLIGNRKFAFGTINAANDQYSGLLAKALVAYPCTSSCKMFENKKQKKLFSQKLRSEQKLKTSKQ</sequence>
<dbReference type="WBParaSite" id="JU765_v2.g4260.t1">
    <property type="protein sequence ID" value="JU765_v2.g4260.t1"/>
    <property type="gene ID" value="JU765_v2.g4260"/>
</dbReference>
<evidence type="ECO:0000313" key="2">
    <source>
        <dbReference type="WBParaSite" id="JU765_v2.g4260.t1"/>
    </source>
</evidence>
<accession>A0AC34R7Y1</accession>
<name>A0AC34R7Y1_9BILA</name>
<evidence type="ECO:0000313" key="1">
    <source>
        <dbReference type="Proteomes" id="UP000887576"/>
    </source>
</evidence>
<reference evidence="2" key="1">
    <citation type="submission" date="2022-11" db="UniProtKB">
        <authorList>
            <consortium name="WormBaseParasite"/>
        </authorList>
    </citation>
    <scope>IDENTIFICATION</scope>
</reference>